<dbReference type="UniPathway" id="UPA00219"/>
<comment type="catalytic activity">
    <reaction evidence="11">
        <text>D-alanyl-D-alanine + UDP-N-acetyl-alpha-D-muramoyl-L-alanyl-gamma-D-glutamyl-meso-2,6-diaminopimelate + ATP = UDP-N-acetyl-alpha-D-muramoyl-L-alanyl-gamma-D-glutamyl-meso-2,6-diaminopimeloyl-D-alanyl-D-alanine + ADP + phosphate + H(+)</text>
        <dbReference type="Rhea" id="RHEA:28374"/>
        <dbReference type="ChEBI" id="CHEBI:15378"/>
        <dbReference type="ChEBI" id="CHEBI:30616"/>
        <dbReference type="ChEBI" id="CHEBI:43474"/>
        <dbReference type="ChEBI" id="CHEBI:57822"/>
        <dbReference type="ChEBI" id="CHEBI:61386"/>
        <dbReference type="ChEBI" id="CHEBI:83905"/>
        <dbReference type="ChEBI" id="CHEBI:456216"/>
        <dbReference type="EC" id="6.3.2.10"/>
    </reaction>
</comment>
<dbReference type="GO" id="GO:0071555">
    <property type="term" value="P:cell wall organization"/>
    <property type="evidence" value="ECO:0007669"/>
    <property type="project" value="UniProtKB-KW"/>
</dbReference>
<evidence type="ECO:0000256" key="1">
    <source>
        <dbReference type="ARBA" id="ARBA00022490"/>
    </source>
</evidence>
<comment type="function">
    <text evidence="10 11">Involved in cell wall formation. Catalyzes the final step in the synthesis of UDP-N-acetylmuramoyl-pentapeptide, the precursor of murein.</text>
</comment>
<dbReference type="NCBIfam" id="TIGR01143">
    <property type="entry name" value="murF"/>
    <property type="match status" value="1"/>
</dbReference>
<dbReference type="OrthoDB" id="9801978at2"/>
<dbReference type="GO" id="GO:0047480">
    <property type="term" value="F:UDP-N-acetylmuramoyl-tripeptide-D-alanyl-D-alanine ligase activity"/>
    <property type="evidence" value="ECO:0007669"/>
    <property type="project" value="UniProtKB-UniRule"/>
</dbReference>
<dbReference type="Gene3D" id="3.90.190.20">
    <property type="entry name" value="Mur ligase, C-terminal domain"/>
    <property type="match status" value="1"/>
</dbReference>
<dbReference type="SUPFAM" id="SSF53244">
    <property type="entry name" value="MurD-like peptide ligases, peptide-binding domain"/>
    <property type="match status" value="1"/>
</dbReference>
<keyword evidence="7 10" id="KW-0573">Peptidoglycan synthesis</keyword>
<keyword evidence="2 10" id="KW-0436">Ligase</keyword>
<dbReference type="Gene3D" id="3.40.1190.10">
    <property type="entry name" value="Mur-like, catalytic domain"/>
    <property type="match status" value="1"/>
</dbReference>
<evidence type="ECO:0000256" key="5">
    <source>
        <dbReference type="ARBA" id="ARBA00022840"/>
    </source>
</evidence>
<keyword evidence="8 10" id="KW-0131">Cell cycle</keyword>
<dbReference type="InterPro" id="IPR013221">
    <property type="entry name" value="Mur_ligase_cen"/>
</dbReference>
<dbReference type="InterPro" id="IPR000713">
    <property type="entry name" value="Mur_ligase_N"/>
</dbReference>
<dbReference type="InterPro" id="IPR051046">
    <property type="entry name" value="MurCDEF_CellWall_CoF430Synth"/>
</dbReference>
<dbReference type="InterPro" id="IPR035911">
    <property type="entry name" value="MurE/MurF_N"/>
</dbReference>
<evidence type="ECO:0000256" key="8">
    <source>
        <dbReference type="ARBA" id="ARBA00023306"/>
    </source>
</evidence>
<dbReference type="InterPro" id="IPR004101">
    <property type="entry name" value="Mur_ligase_C"/>
</dbReference>
<accession>A0A430AUS9</accession>
<dbReference type="GO" id="GO:0005524">
    <property type="term" value="F:ATP binding"/>
    <property type="evidence" value="ECO:0007669"/>
    <property type="project" value="UniProtKB-UniRule"/>
</dbReference>
<evidence type="ECO:0000256" key="2">
    <source>
        <dbReference type="ARBA" id="ARBA00022598"/>
    </source>
</evidence>
<dbReference type="SUPFAM" id="SSF53623">
    <property type="entry name" value="MurD-like peptide ligases, catalytic domain"/>
    <property type="match status" value="1"/>
</dbReference>
<dbReference type="HAMAP" id="MF_02019">
    <property type="entry name" value="MurF"/>
    <property type="match status" value="1"/>
</dbReference>
<organism evidence="15 16">
    <name type="scientific">Vagococcus acidifermentans</name>
    <dbReference type="NCBI Taxonomy" id="564710"/>
    <lineage>
        <taxon>Bacteria</taxon>
        <taxon>Bacillati</taxon>
        <taxon>Bacillota</taxon>
        <taxon>Bacilli</taxon>
        <taxon>Lactobacillales</taxon>
        <taxon>Enterococcaceae</taxon>
        <taxon>Vagococcus</taxon>
    </lineage>
</organism>
<dbReference type="PANTHER" id="PTHR43024">
    <property type="entry name" value="UDP-N-ACETYLMURAMOYL-TRIPEPTIDE--D-ALANYL-D-ALANINE LIGASE"/>
    <property type="match status" value="1"/>
</dbReference>
<evidence type="ECO:0000313" key="16">
    <source>
        <dbReference type="Proteomes" id="UP000286773"/>
    </source>
</evidence>
<comment type="pathway">
    <text evidence="10 11">Cell wall biogenesis; peptidoglycan biosynthesis.</text>
</comment>
<keyword evidence="5 10" id="KW-0067">ATP-binding</keyword>
<evidence type="ECO:0000256" key="9">
    <source>
        <dbReference type="ARBA" id="ARBA00023316"/>
    </source>
</evidence>
<feature type="domain" description="Mur ligase N-terminal catalytic" evidence="12">
    <location>
        <begin position="25"/>
        <end position="70"/>
    </location>
</feature>
<evidence type="ECO:0000256" key="10">
    <source>
        <dbReference type="HAMAP-Rule" id="MF_02019"/>
    </source>
</evidence>
<keyword evidence="1 10" id="KW-0963">Cytoplasm</keyword>
<feature type="domain" description="Mur ligase C-terminal" evidence="13">
    <location>
        <begin position="312"/>
        <end position="438"/>
    </location>
</feature>
<proteinExistence type="inferred from homology"/>
<dbReference type="GO" id="GO:0051301">
    <property type="term" value="P:cell division"/>
    <property type="evidence" value="ECO:0007669"/>
    <property type="project" value="UniProtKB-KW"/>
</dbReference>
<comment type="similarity">
    <text evidence="10">Belongs to the MurCDEF family. MurF subfamily.</text>
</comment>
<keyword evidence="3 10" id="KW-0132">Cell division</keyword>
<dbReference type="Pfam" id="PF01225">
    <property type="entry name" value="Mur_ligase"/>
    <property type="match status" value="1"/>
</dbReference>
<comment type="caution">
    <text evidence="15">The sequence shown here is derived from an EMBL/GenBank/DDBJ whole genome shotgun (WGS) entry which is preliminary data.</text>
</comment>
<gene>
    <name evidence="10" type="primary">murF</name>
    <name evidence="15" type="ORF">CBF27_07595</name>
</gene>
<evidence type="ECO:0000256" key="4">
    <source>
        <dbReference type="ARBA" id="ARBA00022741"/>
    </source>
</evidence>
<dbReference type="AlphaFoldDB" id="A0A430AUS9"/>
<comment type="catalytic activity">
    <reaction evidence="10">
        <text>UDP-N-acetyl-alpha-D-muramoyl-L-alanyl-gamma-D-glutamyl-L-lysine + D-alanyl-D-alanine + ATP = UDP-N-acetyl-alpha-D-muramoyl-L-alanyl-gamma-D-glutamyl-L-lysyl-D-alanyl-D-alanine + ADP + phosphate + H(+)</text>
        <dbReference type="Rhea" id="RHEA:16085"/>
        <dbReference type="ChEBI" id="CHEBI:15378"/>
        <dbReference type="ChEBI" id="CHEBI:30616"/>
        <dbReference type="ChEBI" id="CHEBI:43474"/>
        <dbReference type="ChEBI" id="CHEBI:57822"/>
        <dbReference type="ChEBI" id="CHEBI:70758"/>
        <dbReference type="ChEBI" id="CHEBI:83903"/>
        <dbReference type="ChEBI" id="CHEBI:456216"/>
        <dbReference type="EC" id="6.3.2.10"/>
    </reaction>
</comment>
<dbReference type="PANTHER" id="PTHR43024:SF1">
    <property type="entry name" value="UDP-N-ACETYLMURAMOYL-TRIPEPTIDE--D-ALANYL-D-ALANINE LIGASE"/>
    <property type="match status" value="1"/>
</dbReference>
<evidence type="ECO:0000259" key="14">
    <source>
        <dbReference type="Pfam" id="PF08245"/>
    </source>
</evidence>
<name>A0A430AUS9_9ENTE</name>
<keyword evidence="9 10" id="KW-0961">Cell wall biogenesis/degradation</keyword>
<dbReference type="InterPro" id="IPR036615">
    <property type="entry name" value="Mur_ligase_C_dom_sf"/>
</dbReference>
<dbReference type="EC" id="6.3.2.10" evidence="10 11"/>
<dbReference type="GO" id="GO:0009252">
    <property type="term" value="P:peptidoglycan biosynthetic process"/>
    <property type="evidence" value="ECO:0007669"/>
    <property type="project" value="UniProtKB-UniRule"/>
</dbReference>
<feature type="domain" description="Mur ligase central" evidence="14">
    <location>
        <begin position="105"/>
        <end position="288"/>
    </location>
</feature>
<dbReference type="Pfam" id="PF02875">
    <property type="entry name" value="Mur_ligase_C"/>
    <property type="match status" value="1"/>
</dbReference>
<sequence>MLTLQEIAEAVHATNDWQTYGEVQVTGVEFDTRRIQPGSLFVPLQGTRDGHDFIGQAFAAGAVLTLTSRPLTGDYPHLLVPDTLLALQQLSTYYLQKVNPKVVAITGSNGKTTTKDMTASVLGTRYRTYHTQGNYNNHIGVPYTILHMAADTEMLVLEMGMDHKGEISVLSRIAQPDVAAITMIGESHIEHLGSRAGIAEAKMEITDGLKSDGLLVVPGNEPLLTPLVAACSQQVITFGGSQDVYRSRVLSEDKEQTAFAVPELSPKTYVIPVLGSYNVNNALIALIIGQHFGVTEADIYQGLVAFKLTKNRTEWLTAANGAAILSDVYNANPTAMRLVLDTFSDLETSGRKLAVLGDMLDLGELTQPLHESIADHLQPDKIDKVYLFGTHMAYLAERINGAFPPGAVAYFPETGKEQLIAALRQDLQPTDTVFLKASNGMGLNAVVAALIQD</sequence>
<protein>
    <recommendedName>
        <fullName evidence="10 11">UDP-N-acetylmuramoyl-tripeptide--D-alanyl-D-alanine ligase</fullName>
        <ecNumber evidence="10 11">6.3.2.10</ecNumber>
    </recommendedName>
    <alternativeName>
        <fullName evidence="10">D-alanyl-D-alanine-adding enzyme</fullName>
    </alternativeName>
</protein>
<dbReference type="SUPFAM" id="SSF63418">
    <property type="entry name" value="MurE/MurF N-terminal domain"/>
    <property type="match status" value="1"/>
</dbReference>
<evidence type="ECO:0000256" key="11">
    <source>
        <dbReference type="RuleBase" id="RU004136"/>
    </source>
</evidence>
<dbReference type="InterPro" id="IPR005863">
    <property type="entry name" value="UDP-N-AcMur_synth"/>
</dbReference>
<dbReference type="RefSeq" id="WP_126813722.1">
    <property type="nucleotide sequence ID" value="NZ_NGKC01000007.1"/>
</dbReference>
<dbReference type="InterPro" id="IPR036565">
    <property type="entry name" value="Mur-like_cat_sf"/>
</dbReference>
<dbReference type="GO" id="GO:0008766">
    <property type="term" value="F:UDP-N-acetylmuramoylalanyl-D-glutamyl-2,6-diaminopimelate-D-alanyl-D-alanine ligase activity"/>
    <property type="evidence" value="ECO:0007669"/>
    <property type="project" value="RHEA"/>
</dbReference>
<evidence type="ECO:0000256" key="3">
    <source>
        <dbReference type="ARBA" id="ARBA00022618"/>
    </source>
</evidence>
<dbReference type="GO" id="GO:0005737">
    <property type="term" value="C:cytoplasm"/>
    <property type="evidence" value="ECO:0007669"/>
    <property type="project" value="UniProtKB-SubCell"/>
</dbReference>
<evidence type="ECO:0000313" key="15">
    <source>
        <dbReference type="EMBL" id="RSU11813.1"/>
    </source>
</evidence>
<evidence type="ECO:0000256" key="7">
    <source>
        <dbReference type="ARBA" id="ARBA00022984"/>
    </source>
</evidence>
<comment type="subcellular location">
    <subcellularLocation>
        <location evidence="10 11">Cytoplasm</location>
    </subcellularLocation>
</comment>
<dbReference type="Gene3D" id="3.40.1390.10">
    <property type="entry name" value="MurE/MurF, N-terminal domain"/>
    <property type="match status" value="1"/>
</dbReference>
<evidence type="ECO:0000259" key="13">
    <source>
        <dbReference type="Pfam" id="PF02875"/>
    </source>
</evidence>
<keyword evidence="6 10" id="KW-0133">Cell shape</keyword>
<dbReference type="GO" id="GO:0008360">
    <property type="term" value="P:regulation of cell shape"/>
    <property type="evidence" value="ECO:0007669"/>
    <property type="project" value="UniProtKB-KW"/>
</dbReference>
<evidence type="ECO:0000256" key="6">
    <source>
        <dbReference type="ARBA" id="ARBA00022960"/>
    </source>
</evidence>
<keyword evidence="16" id="KW-1185">Reference proteome</keyword>
<feature type="binding site" evidence="10">
    <location>
        <begin position="107"/>
        <end position="113"/>
    </location>
    <ligand>
        <name>ATP</name>
        <dbReference type="ChEBI" id="CHEBI:30616"/>
    </ligand>
</feature>
<dbReference type="EMBL" id="NGKC01000007">
    <property type="protein sequence ID" value="RSU11813.1"/>
    <property type="molecule type" value="Genomic_DNA"/>
</dbReference>
<reference evidence="15 16" key="1">
    <citation type="submission" date="2017-05" db="EMBL/GenBank/DDBJ databases">
        <title>Vagococcus spp. assemblies.</title>
        <authorList>
            <person name="Gulvik C.A."/>
        </authorList>
    </citation>
    <scope>NUCLEOTIDE SEQUENCE [LARGE SCALE GENOMIC DNA]</scope>
    <source>
        <strain evidence="15 16">LMG 24798</strain>
    </source>
</reference>
<evidence type="ECO:0000259" key="12">
    <source>
        <dbReference type="Pfam" id="PF01225"/>
    </source>
</evidence>
<dbReference type="Pfam" id="PF08245">
    <property type="entry name" value="Mur_ligase_M"/>
    <property type="match status" value="1"/>
</dbReference>
<keyword evidence="4 10" id="KW-0547">Nucleotide-binding</keyword>
<dbReference type="Proteomes" id="UP000286773">
    <property type="component" value="Unassembled WGS sequence"/>
</dbReference>